<comment type="caution">
    <text evidence="2">The sequence shown here is derived from an EMBL/GenBank/DDBJ whole genome shotgun (WGS) entry which is preliminary data.</text>
</comment>
<evidence type="ECO:0000313" key="3">
    <source>
        <dbReference type="Proteomes" id="UP000525652"/>
    </source>
</evidence>
<proteinExistence type="predicted"/>
<keyword evidence="3" id="KW-1185">Reference proteome</keyword>
<dbReference type="EMBL" id="JACHVA010000081">
    <property type="protein sequence ID" value="MBC2602061.1"/>
    <property type="molecule type" value="Genomic_DNA"/>
</dbReference>
<protein>
    <recommendedName>
        <fullName evidence="4">DUF4878 domain-containing protein</fullName>
    </recommendedName>
</protein>
<accession>A0A7X1E4E7</accession>
<evidence type="ECO:0000313" key="2">
    <source>
        <dbReference type="EMBL" id="MBC2602061.1"/>
    </source>
</evidence>
<name>A0A7X1E4E7_9BACT</name>
<gene>
    <name evidence="2" type="ORF">H5P30_09760</name>
</gene>
<evidence type="ECO:0000256" key="1">
    <source>
        <dbReference type="SAM" id="SignalP"/>
    </source>
</evidence>
<organism evidence="2 3">
    <name type="scientific">Puniceicoccus vermicola</name>
    <dbReference type="NCBI Taxonomy" id="388746"/>
    <lineage>
        <taxon>Bacteria</taxon>
        <taxon>Pseudomonadati</taxon>
        <taxon>Verrucomicrobiota</taxon>
        <taxon>Opitutia</taxon>
        <taxon>Puniceicoccales</taxon>
        <taxon>Puniceicoccaceae</taxon>
        <taxon>Puniceicoccus</taxon>
    </lineage>
</organism>
<evidence type="ECO:0008006" key="4">
    <source>
        <dbReference type="Google" id="ProtNLM"/>
    </source>
</evidence>
<feature type="signal peptide" evidence="1">
    <location>
        <begin position="1"/>
        <end position="20"/>
    </location>
</feature>
<sequence>MIRTKLTLLAFLVLPFIASADPTSEIQSTFNNLDQAVLNKNAQEAFSQLSKESQAYVENILQLALTADKATLSEKPISTILSVFAIRKEAKGKAPTSAADALILMSEDYAKISSNVSLGEITIDGDEANAQMIMNGKVSPMDYAFVKEDGSWKVDLIEQMQATEKLMSQSMGATGAPRKMILDQMARVSQSAGVNVWTPLQ</sequence>
<dbReference type="RefSeq" id="WP_185692760.1">
    <property type="nucleotide sequence ID" value="NZ_JACHVA010000081.1"/>
</dbReference>
<dbReference type="Proteomes" id="UP000525652">
    <property type="component" value="Unassembled WGS sequence"/>
</dbReference>
<feature type="chain" id="PRO_5031097554" description="DUF4878 domain-containing protein" evidence="1">
    <location>
        <begin position="21"/>
        <end position="201"/>
    </location>
</feature>
<reference evidence="2 3" key="1">
    <citation type="submission" date="2020-07" db="EMBL/GenBank/DDBJ databases">
        <authorList>
            <person name="Feng X."/>
        </authorList>
    </citation>
    <scope>NUCLEOTIDE SEQUENCE [LARGE SCALE GENOMIC DNA]</scope>
    <source>
        <strain evidence="2 3">JCM14086</strain>
    </source>
</reference>
<dbReference type="AlphaFoldDB" id="A0A7X1E4E7"/>
<keyword evidence="1" id="KW-0732">Signal</keyword>